<comment type="catalytic activity">
    <reaction evidence="1">
        <text>ATP + protein L-histidine = ADP + protein N-phospho-L-histidine.</text>
        <dbReference type="EC" id="2.7.13.3"/>
    </reaction>
</comment>
<keyword evidence="4" id="KW-0808">Transferase</keyword>
<dbReference type="EMBL" id="JBHSDP010000021">
    <property type="protein sequence ID" value="MFC4330150.1"/>
    <property type="molecule type" value="Genomic_DNA"/>
</dbReference>
<dbReference type="InterPro" id="IPR050482">
    <property type="entry name" value="Sensor_HK_TwoCompSys"/>
</dbReference>
<feature type="transmembrane region" description="Helical" evidence="10">
    <location>
        <begin position="176"/>
        <end position="194"/>
    </location>
</feature>
<protein>
    <recommendedName>
        <fullName evidence="2">histidine kinase</fullName>
        <ecNumber evidence="2">2.7.13.3</ecNumber>
    </recommendedName>
</protein>
<evidence type="ECO:0000256" key="2">
    <source>
        <dbReference type="ARBA" id="ARBA00012438"/>
    </source>
</evidence>
<keyword evidence="7" id="KW-0067">ATP-binding</keyword>
<dbReference type="Pfam" id="PF07730">
    <property type="entry name" value="HisKA_3"/>
    <property type="match status" value="1"/>
</dbReference>
<feature type="domain" description="Signal transduction histidine kinase subgroup 3 dimerisation and phosphoacceptor" evidence="12">
    <location>
        <begin position="223"/>
        <end position="288"/>
    </location>
</feature>
<evidence type="ECO:0000256" key="1">
    <source>
        <dbReference type="ARBA" id="ARBA00000085"/>
    </source>
</evidence>
<keyword evidence="3" id="KW-0597">Phosphoprotein</keyword>
<name>A0ABV8THL6_9ACTN</name>
<comment type="caution">
    <text evidence="13">The sequence shown here is derived from an EMBL/GenBank/DDBJ whole genome shotgun (WGS) entry which is preliminary data.</text>
</comment>
<accession>A0ABV8THL6</accession>
<feature type="transmembrane region" description="Helical" evidence="10">
    <location>
        <begin position="83"/>
        <end position="104"/>
    </location>
</feature>
<dbReference type="Proteomes" id="UP001595824">
    <property type="component" value="Unassembled WGS sequence"/>
</dbReference>
<evidence type="ECO:0000313" key="13">
    <source>
        <dbReference type="EMBL" id="MFC4330150.1"/>
    </source>
</evidence>
<keyword evidence="10" id="KW-0812">Transmembrane</keyword>
<feature type="transmembrane region" description="Helical" evidence="10">
    <location>
        <begin position="25"/>
        <end position="43"/>
    </location>
</feature>
<sequence>MLRRLRTTLGDRPSPLSPPLSRYRWLRGLVYLVVLWLALFLPLEGGREMAHNYRFTAQFGFAAGAAQATAVVLALWRPALAWALSLGAAVATAVWGRESLLLAFHLDIPAPAPTGLAPGGGPSWPWTVPELAAHTAVLILFALRLPARHAVAALLVTGLATYGLEGVLGAQRVTGTGIAAFVVFAVAVLVGGALRGLREARSQLVEQTTITAEERSRRTLLEERSRIARELHDVVAHHMSVISIQAQVAPHLTPHPSDELRENLAGIRQNALEALAELRRVLGVLRSADPDDPYGLGESGTSAAPRAPQPTLDRLGALVENTRTAGLTVSMEVTDARDAAEPYPPGVELSAYRIVQEALSNALRHAPGSTVRVEVAHDRAGLHMSVINSRPRYPVAPSPGAGHGLLGMRERAGMLGGNVTATRTLHGGFAVTAFLPRDGTVPDTEPTPLPGNVLSVVHPDPDSVPVMYLELPTGPAVPEAAPDPGPPPRTGEENP</sequence>
<dbReference type="InterPro" id="IPR011712">
    <property type="entry name" value="Sig_transdc_His_kin_sub3_dim/P"/>
</dbReference>
<keyword evidence="10" id="KW-0472">Membrane</keyword>
<keyword evidence="6 13" id="KW-0418">Kinase</keyword>
<dbReference type="CDD" id="cd16917">
    <property type="entry name" value="HATPase_UhpB-NarQ-NarX-like"/>
    <property type="match status" value="1"/>
</dbReference>
<organism evidence="13 14">
    <name type="scientific">Streptomyces andamanensis</name>
    <dbReference type="NCBI Taxonomy" id="1565035"/>
    <lineage>
        <taxon>Bacteria</taxon>
        <taxon>Bacillati</taxon>
        <taxon>Actinomycetota</taxon>
        <taxon>Actinomycetes</taxon>
        <taxon>Kitasatosporales</taxon>
        <taxon>Streptomycetaceae</taxon>
        <taxon>Streptomyces</taxon>
    </lineage>
</organism>
<keyword evidence="8" id="KW-0902">Two-component regulatory system</keyword>
<dbReference type="RefSeq" id="WP_381740948.1">
    <property type="nucleotide sequence ID" value="NZ_JBHSDP010000021.1"/>
</dbReference>
<dbReference type="GO" id="GO:0016301">
    <property type="term" value="F:kinase activity"/>
    <property type="evidence" value="ECO:0007669"/>
    <property type="project" value="UniProtKB-KW"/>
</dbReference>
<proteinExistence type="predicted"/>
<evidence type="ECO:0000259" key="11">
    <source>
        <dbReference type="Pfam" id="PF02518"/>
    </source>
</evidence>
<dbReference type="InterPro" id="IPR036890">
    <property type="entry name" value="HATPase_C_sf"/>
</dbReference>
<dbReference type="PANTHER" id="PTHR24421">
    <property type="entry name" value="NITRATE/NITRITE SENSOR PROTEIN NARX-RELATED"/>
    <property type="match status" value="1"/>
</dbReference>
<evidence type="ECO:0000259" key="12">
    <source>
        <dbReference type="Pfam" id="PF07730"/>
    </source>
</evidence>
<feature type="region of interest" description="Disordered" evidence="9">
    <location>
        <begin position="466"/>
        <end position="495"/>
    </location>
</feature>
<evidence type="ECO:0000256" key="7">
    <source>
        <dbReference type="ARBA" id="ARBA00022840"/>
    </source>
</evidence>
<evidence type="ECO:0000256" key="6">
    <source>
        <dbReference type="ARBA" id="ARBA00022777"/>
    </source>
</evidence>
<reference evidence="14" key="1">
    <citation type="journal article" date="2019" name="Int. J. Syst. Evol. Microbiol.">
        <title>The Global Catalogue of Microorganisms (GCM) 10K type strain sequencing project: providing services to taxonomists for standard genome sequencing and annotation.</title>
        <authorList>
            <consortium name="The Broad Institute Genomics Platform"/>
            <consortium name="The Broad Institute Genome Sequencing Center for Infectious Disease"/>
            <person name="Wu L."/>
            <person name="Ma J."/>
        </authorList>
    </citation>
    <scope>NUCLEOTIDE SEQUENCE [LARGE SCALE GENOMIC DNA]</scope>
    <source>
        <strain evidence="14">PCU 347</strain>
    </source>
</reference>
<evidence type="ECO:0000256" key="5">
    <source>
        <dbReference type="ARBA" id="ARBA00022741"/>
    </source>
</evidence>
<evidence type="ECO:0000256" key="3">
    <source>
        <dbReference type="ARBA" id="ARBA00022553"/>
    </source>
</evidence>
<feature type="transmembrane region" description="Helical" evidence="10">
    <location>
        <begin position="55"/>
        <end position="76"/>
    </location>
</feature>
<dbReference type="PANTHER" id="PTHR24421:SF10">
    <property type="entry name" value="NITRATE_NITRITE SENSOR PROTEIN NARQ"/>
    <property type="match status" value="1"/>
</dbReference>
<evidence type="ECO:0000256" key="4">
    <source>
        <dbReference type="ARBA" id="ARBA00022679"/>
    </source>
</evidence>
<evidence type="ECO:0000313" key="14">
    <source>
        <dbReference type="Proteomes" id="UP001595824"/>
    </source>
</evidence>
<gene>
    <name evidence="13" type="ORF">ACFPC0_20650</name>
</gene>
<dbReference type="Gene3D" id="3.30.565.10">
    <property type="entry name" value="Histidine kinase-like ATPase, C-terminal domain"/>
    <property type="match status" value="1"/>
</dbReference>
<feature type="transmembrane region" description="Helical" evidence="10">
    <location>
        <begin position="150"/>
        <end position="170"/>
    </location>
</feature>
<feature type="domain" description="Histidine kinase/HSP90-like ATPase" evidence="11">
    <location>
        <begin position="347"/>
        <end position="437"/>
    </location>
</feature>
<dbReference type="Gene3D" id="1.20.5.1930">
    <property type="match status" value="1"/>
</dbReference>
<evidence type="ECO:0000256" key="8">
    <source>
        <dbReference type="ARBA" id="ARBA00023012"/>
    </source>
</evidence>
<dbReference type="InterPro" id="IPR003594">
    <property type="entry name" value="HATPase_dom"/>
</dbReference>
<dbReference type="EC" id="2.7.13.3" evidence="2"/>
<keyword evidence="10" id="KW-1133">Transmembrane helix</keyword>
<evidence type="ECO:0000256" key="10">
    <source>
        <dbReference type="SAM" id="Phobius"/>
    </source>
</evidence>
<dbReference type="SUPFAM" id="SSF55874">
    <property type="entry name" value="ATPase domain of HSP90 chaperone/DNA topoisomerase II/histidine kinase"/>
    <property type="match status" value="1"/>
</dbReference>
<feature type="region of interest" description="Disordered" evidence="9">
    <location>
        <begin position="289"/>
        <end position="309"/>
    </location>
</feature>
<keyword evidence="14" id="KW-1185">Reference proteome</keyword>
<dbReference type="Pfam" id="PF02518">
    <property type="entry name" value="HATPase_c"/>
    <property type="match status" value="1"/>
</dbReference>
<evidence type="ECO:0000256" key="9">
    <source>
        <dbReference type="SAM" id="MobiDB-lite"/>
    </source>
</evidence>
<keyword evidence="5" id="KW-0547">Nucleotide-binding</keyword>